<evidence type="ECO:0000256" key="1">
    <source>
        <dbReference type="SAM" id="MobiDB-lite"/>
    </source>
</evidence>
<keyword evidence="2" id="KW-0732">Signal</keyword>
<evidence type="ECO:0000256" key="2">
    <source>
        <dbReference type="SAM" id="SignalP"/>
    </source>
</evidence>
<feature type="compositionally biased region" description="Polar residues" evidence="1">
    <location>
        <begin position="27"/>
        <end position="50"/>
    </location>
</feature>
<evidence type="ECO:0000313" key="4">
    <source>
        <dbReference type="Proteomes" id="UP000635477"/>
    </source>
</evidence>
<evidence type="ECO:0000313" key="3">
    <source>
        <dbReference type="EMBL" id="KAF4981733.1"/>
    </source>
</evidence>
<dbReference type="EMBL" id="JABEYC010000153">
    <property type="protein sequence ID" value="KAF4981733.1"/>
    <property type="molecule type" value="Genomic_DNA"/>
</dbReference>
<protein>
    <recommendedName>
        <fullName evidence="5">Ubiquitin 3 binding protein But2 C-terminal domain-containing protein</fullName>
    </recommendedName>
</protein>
<feature type="chain" id="PRO_5034181782" description="Ubiquitin 3 binding protein But2 C-terminal domain-containing protein" evidence="2">
    <location>
        <begin position="21"/>
        <end position="208"/>
    </location>
</feature>
<sequence>MPSVASIFTSMACLVAVTIAMPAASPTLSTGTTPDSTQGKCPSGSATTRRGPSAMHNIFPKHPSLAKDSLGFHLETYSNASQVEQVVAFTGIPAEAKDCSFGWDQGDRIQRVFVVKGGDALSGVRQLSGFPDKAITYDTIMPFDTSTKDIGGLDMTNWDDLEPQGHITGGVDCAEALYFKIALRNGNGNTKVFLGQDESNGVYITYSC</sequence>
<gene>
    <name evidence="3" type="ORF">FZEAL_2535</name>
</gene>
<name>A0A8H4URB3_9HYPO</name>
<keyword evidence="4" id="KW-1185">Reference proteome</keyword>
<comment type="caution">
    <text evidence="3">The sequence shown here is derived from an EMBL/GenBank/DDBJ whole genome shotgun (WGS) entry which is preliminary data.</text>
</comment>
<organism evidence="3 4">
    <name type="scientific">Fusarium zealandicum</name>
    <dbReference type="NCBI Taxonomy" id="1053134"/>
    <lineage>
        <taxon>Eukaryota</taxon>
        <taxon>Fungi</taxon>
        <taxon>Dikarya</taxon>
        <taxon>Ascomycota</taxon>
        <taxon>Pezizomycotina</taxon>
        <taxon>Sordariomycetes</taxon>
        <taxon>Hypocreomycetidae</taxon>
        <taxon>Hypocreales</taxon>
        <taxon>Nectriaceae</taxon>
        <taxon>Fusarium</taxon>
        <taxon>Fusarium staphyleae species complex</taxon>
    </lineage>
</organism>
<dbReference type="Proteomes" id="UP000635477">
    <property type="component" value="Unassembled WGS sequence"/>
</dbReference>
<dbReference type="AlphaFoldDB" id="A0A8H4URB3"/>
<feature type="region of interest" description="Disordered" evidence="1">
    <location>
        <begin position="27"/>
        <end position="55"/>
    </location>
</feature>
<feature type="signal peptide" evidence="2">
    <location>
        <begin position="1"/>
        <end position="20"/>
    </location>
</feature>
<dbReference type="OrthoDB" id="5431298at2759"/>
<reference evidence="3" key="1">
    <citation type="journal article" date="2020" name="BMC Genomics">
        <title>Correction to: Identification and distribution of gene clusters required for synthesis of sphingolipid metabolism inhibitors in diverse species of the filamentous fungus Fusarium.</title>
        <authorList>
            <person name="Kim H.S."/>
            <person name="Lohmar J.M."/>
            <person name="Busman M."/>
            <person name="Brown D.W."/>
            <person name="Naumann T.A."/>
            <person name="Divon H.H."/>
            <person name="Lysoe E."/>
            <person name="Uhlig S."/>
            <person name="Proctor R.H."/>
        </authorList>
    </citation>
    <scope>NUCLEOTIDE SEQUENCE</scope>
    <source>
        <strain evidence="3">NRRL 22465</strain>
    </source>
</reference>
<evidence type="ECO:0008006" key="5">
    <source>
        <dbReference type="Google" id="ProtNLM"/>
    </source>
</evidence>
<accession>A0A8H4URB3</accession>
<reference evidence="3" key="2">
    <citation type="submission" date="2020-05" db="EMBL/GenBank/DDBJ databases">
        <authorList>
            <person name="Kim H.-S."/>
            <person name="Proctor R.H."/>
            <person name="Brown D.W."/>
        </authorList>
    </citation>
    <scope>NUCLEOTIDE SEQUENCE</scope>
    <source>
        <strain evidence="3">NRRL 22465</strain>
    </source>
</reference>
<proteinExistence type="predicted"/>